<comment type="caution">
    <text evidence="8">The sequence shown here is derived from an EMBL/GenBank/DDBJ whole genome shotgun (WGS) entry which is preliminary data.</text>
</comment>
<keyword evidence="9" id="KW-1185">Reference proteome</keyword>
<dbReference type="GO" id="GO:0043190">
    <property type="term" value="C:ATP-binding cassette (ABC) transporter complex"/>
    <property type="evidence" value="ECO:0007669"/>
    <property type="project" value="InterPro"/>
</dbReference>
<feature type="domain" description="Solute-binding protein family 5" evidence="7">
    <location>
        <begin position="74"/>
        <end position="469"/>
    </location>
</feature>
<dbReference type="EMBL" id="JACJVO010000002">
    <property type="protein sequence ID" value="MBB6729666.1"/>
    <property type="molecule type" value="Genomic_DNA"/>
</dbReference>
<dbReference type="GO" id="GO:1904680">
    <property type="term" value="F:peptide transmembrane transporter activity"/>
    <property type="evidence" value="ECO:0007669"/>
    <property type="project" value="TreeGrafter"/>
</dbReference>
<dbReference type="GO" id="GO:0030288">
    <property type="term" value="C:outer membrane-bounded periplasmic space"/>
    <property type="evidence" value="ECO:0007669"/>
    <property type="project" value="UniProtKB-ARBA"/>
</dbReference>
<dbReference type="Proteomes" id="UP000564644">
    <property type="component" value="Unassembled WGS sequence"/>
</dbReference>
<dbReference type="InterPro" id="IPR030678">
    <property type="entry name" value="Peptide/Ni-bd"/>
</dbReference>
<organism evidence="8 9">
    <name type="scientific">Cohnella zeiphila</name>
    <dbReference type="NCBI Taxonomy" id="2761120"/>
    <lineage>
        <taxon>Bacteria</taxon>
        <taxon>Bacillati</taxon>
        <taxon>Bacillota</taxon>
        <taxon>Bacilli</taxon>
        <taxon>Bacillales</taxon>
        <taxon>Paenibacillaceae</taxon>
        <taxon>Cohnella</taxon>
    </lineage>
</organism>
<keyword evidence="5" id="KW-0653">Protein transport</keyword>
<dbReference type="PROSITE" id="PS51257">
    <property type="entry name" value="PROKAR_LIPOPROTEIN"/>
    <property type="match status" value="1"/>
</dbReference>
<dbReference type="FunFam" id="3.10.105.10:FF:000001">
    <property type="entry name" value="Oligopeptide ABC transporter, oligopeptide-binding protein"/>
    <property type="match status" value="1"/>
</dbReference>
<keyword evidence="3" id="KW-0813">Transport</keyword>
<keyword evidence="4 6" id="KW-0732">Signal</keyword>
<evidence type="ECO:0000256" key="4">
    <source>
        <dbReference type="ARBA" id="ARBA00022729"/>
    </source>
</evidence>
<dbReference type="InterPro" id="IPR039424">
    <property type="entry name" value="SBP_5"/>
</dbReference>
<dbReference type="InterPro" id="IPR000914">
    <property type="entry name" value="SBP_5_dom"/>
</dbReference>
<sequence>MRKSPLVVLVLFLIAGTMLAGCGSKSASSHEQVFNMNLTSEPPTLDPALAQDSVSFTVLTGLYEGLTRKDADGKVIPGMAESWDVSDDMKTYTFHLRKDAKWSNGDPVTAHDFEYAWKRVLDPDMNPASPYAYQLYYIKNAQNYNIKQDNPNHISDPNQVGVKATDDDTLVVNLENPTPYFLSVTSFWTLFPVHQSAKSNSAWAAEANTIVSNGPFKITTWKHGNEIDLVPNENYYAKDEVKLQKVHFVMVKNSATELKMYQTGQLNYSGFPTGEIPIEQIAKLQQTNKDELRIKPIASTYYYNFNTTKEPFDNANIRKAFALAVDRQQLVDKVTKGGQEPALGAVPPSIMGEKQSFREEYPDTDLFKPDVAEAKQLLAQGLKEKGWTQLPPVTLTINEGTGHKQIAEALADMWRKNLGVDVKIETQEWKVFLKNRQSLNYQIARSGWSADYNDPMTFIDMFTSTSGNNDIGFKNAQYDELVKKALASGDQHERMQLLSQAENILIKDNMAILPLYYYTGVHMVNKNLQNIVMDYQGMVDYTRSYVK</sequence>
<gene>
    <name evidence="8" type="ORF">H7C18_01995</name>
</gene>
<dbReference type="FunFam" id="3.90.76.10:FF:000001">
    <property type="entry name" value="Oligopeptide ABC transporter substrate-binding protein"/>
    <property type="match status" value="1"/>
</dbReference>
<evidence type="ECO:0000313" key="8">
    <source>
        <dbReference type="EMBL" id="MBB6729666.1"/>
    </source>
</evidence>
<evidence type="ECO:0000256" key="2">
    <source>
        <dbReference type="ARBA" id="ARBA00005695"/>
    </source>
</evidence>
<keyword evidence="5" id="KW-0571">Peptide transport</keyword>
<dbReference type="RefSeq" id="WP_185127336.1">
    <property type="nucleotide sequence ID" value="NZ_JACJVO010000002.1"/>
</dbReference>
<protein>
    <submittedName>
        <fullName evidence="8">Peptide ABC transporter substrate-binding protein</fullName>
    </submittedName>
</protein>
<dbReference type="AlphaFoldDB" id="A0A7X0VT89"/>
<dbReference type="GO" id="GO:0015833">
    <property type="term" value="P:peptide transport"/>
    <property type="evidence" value="ECO:0007669"/>
    <property type="project" value="UniProtKB-KW"/>
</dbReference>
<evidence type="ECO:0000256" key="3">
    <source>
        <dbReference type="ARBA" id="ARBA00022448"/>
    </source>
</evidence>
<dbReference type="Gene3D" id="3.40.190.10">
    <property type="entry name" value="Periplasmic binding protein-like II"/>
    <property type="match status" value="1"/>
</dbReference>
<dbReference type="InterPro" id="IPR023765">
    <property type="entry name" value="SBP_5_CS"/>
</dbReference>
<reference evidence="8 9" key="1">
    <citation type="submission" date="2020-08" db="EMBL/GenBank/DDBJ databases">
        <title>Cohnella phylogeny.</title>
        <authorList>
            <person name="Dunlap C."/>
        </authorList>
    </citation>
    <scope>NUCLEOTIDE SEQUENCE [LARGE SCALE GENOMIC DNA]</scope>
    <source>
        <strain evidence="8 9">CBP 2801</strain>
    </source>
</reference>
<comment type="subcellular location">
    <subcellularLocation>
        <location evidence="1">Cell membrane</location>
        <topology evidence="1">Lipid-anchor</topology>
    </subcellularLocation>
</comment>
<dbReference type="PANTHER" id="PTHR30290:SF79">
    <property type="entry name" value="DIPEPTIDE-BINDING PROTEIN DPPE"/>
    <property type="match status" value="1"/>
</dbReference>
<accession>A0A7X0VT89</accession>
<evidence type="ECO:0000256" key="6">
    <source>
        <dbReference type="SAM" id="SignalP"/>
    </source>
</evidence>
<feature type="chain" id="PRO_5039255861" evidence="6">
    <location>
        <begin position="21"/>
        <end position="547"/>
    </location>
</feature>
<evidence type="ECO:0000259" key="7">
    <source>
        <dbReference type="Pfam" id="PF00496"/>
    </source>
</evidence>
<evidence type="ECO:0000256" key="5">
    <source>
        <dbReference type="ARBA" id="ARBA00022856"/>
    </source>
</evidence>
<dbReference type="PIRSF" id="PIRSF002741">
    <property type="entry name" value="MppA"/>
    <property type="match status" value="1"/>
</dbReference>
<name>A0A7X0VT89_9BACL</name>
<evidence type="ECO:0000313" key="9">
    <source>
        <dbReference type="Proteomes" id="UP000564644"/>
    </source>
</evidence>
<dbReference type="PANTHER" id="PTHR30290">
    <property type="entry name" value="PERIPLASMIC BINDING COMPONENT OF ABC TRANSPORTER"/>
    <property type="match status" value="1"/>
</dbReference>
<dbReference type="Gene3D" id="3.90.76.10">
    <property type="entry name" value="Dipeptide-binding Protein, Domain 1"/>
    <property type="match status" value="1"/>
</dbReference>
<evidence type="ECO:0000256" key="1">
    <source>
        <dbReference type="ARBA" id="ARBA00004193"/>
    </source>
</evidence>
<dbReference type="Gene3D" id="3.10.105.10">
    <property type="entry name" value="Dipeptide-binding Protein, Domain 3"/>
    <property type="match status" value="1"/>
</dbReference>
<dbReference type="PROSITE" id="PS01040">
    <property type="entry name" value="SBP_BACTERIAL_5"/>
    <property type="match status" value="1"/>
</dbReference>
<dbReference type="CDD" id="cd08504">
    <property type="entry name" value="PBP2_OppA"/>
    <property type="match status" value="1"/>
</dbReference>
<proteinExistence type="inferred from homology"/>
<dbReference type="Pfam" id="PF00496">
    <property type="entry name" value="SBP_bac_5"/>
    <property type="match status" value="1"/>
</dbReference>
<feature type="signal peptide" evidence="6">
    <location>
        <begin position="1"/>
        <end position="20"/>
    </location>
</feature>
<comment type="similarity">
    <text evidence="2">Belongs to the bacterial solute-binding protein 5 family.</text>
</comment>
<dbReference type="SUPFAM" id="SSF53850">
    <property type="entry name" value="Periplasmic binding protein-like II"/>
    <property type="match status" value="1"/>
</dbReference>